<evidence type="ECO:0000313" key="1">
    <source>
        <dbReference type="EMBL" id="JAA55591.1"/>
    </source>
</evidence>
<dbReference type="EMBL" id="GACK01009443">
    <property type="protein sequence ID" value="JAA55591.1"/>
    <property type="molecule type" value="mRNA"/>
</dbReference>
<sequence length="78" mass="8972">MLASILTSFKMVICTNVGVLYSSTCACMYTCLCIQTFQTTKVCLRVFLCFRAPISFHLRYWSIENAKLNSKFRRIGDL</sequence>
<accession>L7LU68</accession>
<organism evidence="1">
    <name type="scientific">Rhipicephalus pulchellus</name>
    <name type="common">Yellow backed tick</name>
    <name type="synonym">Dermacentor pulchellus</name>
    <dbReference type="NCBI Taxonomy" id="72859"/>
    <lineage>
        <taxon>Eukaryota</taxon>
        <taxon>Metazoa</taxon>
        <taxon>Ecdysozoa</taxon>
        <taxon>Arthropoda</taxon>
        <taxon>Chelicerata</taxon>
        <taxon>Arachnida</taxon>
        <taxon>Acari</taxon>
        <taxon>Parasitiformes</taxon>
        <taxon>Ixodida</taxon>
        <taxon>Ixodoidea</taxon>
        <taxon>Ixodidae</taxon>
        <taxon>Rhipicephalinae</taxon>
        <taxon>Rhipicephalus</taxon>
        <taxon>Rhipicephalus</taxon>
    </lineage>
</organism>
<proteinExistence type="evidence at transcript level"/>
<protein>
    <submittedName>
        <fullName evidence="1">Uncharacterized protein</fullName>
    </submittedName>
</protein>
<name>L7LU68_RHIPC</name>
<dbReference type="AlphaFoldDB" id="L7LU68"/>
<reference evidence="1" key="1">
    <citation type="submission" date="2012-11" db="EMBL/GenBank/DDBJ databases">
        <authorList>
            <person name="Lucero-Rivera Y.E."/>
            <person name="Tovar-Ramirez D."/>
        </authorList>
    </citation>
    <scope>NUCLEOTIDE SEQUENCE</scope>
    <source>
        <tissue evidence="1">Salivary gland</tissue>
    </source>
</reference>
<reference evidence="1" key="2">
    <citation type="journal article" date="2015" name="J. Proteomics">
        <title>Sexual differences in the sialomes of the zebra tick, Rhipicephalus pulchellus.</title>
        <authorList>
            <person name="Tan A.W."/>
            <person name="Francischetti I.M."/>
            <person name="Slovak M."/>
            <person name="Kini R.M."/>
            <person name="Ribeiro J.M."/>
        </authorList>
    </citation>
    <scope>NUCLEOTIDE SEQUENCE</scope>
    <source>
        <tissue evidence="1">Salivary gland</tissue>
    </source>
</reference>